<protein>
    <submittedName>
        <fullName evidence="8">Exostosin family protein</fullName>
    </submittedName>
</protein>
<dbReference type="PANTHER" id="PTHR11062">
    <property type="entry name" value="EXOSTOSIN HEPARAN SULFATE GLYCOSYLTRANSFERASE -RELATED"/>
    <property type="match status" value="1"/>
</dbReference>
<evidence type="ECO:0000256" key="3">
    <source>
        <dbReference type="ARBA" id="ARBA00022676"/>
    </source>
</evidence>
<keyword evidence="3" id="KW-0328">Glycosyltransferase</keyword>
<evidence type="ECO:0000313" key="8">
    <source>
        <dbReference type="EMBL" id="PWA62913.1"/>
    </source>
</evidence>
<reference evidence="8 9" key="1">
    <citation type="journal article" date="2018" name="Mol. Plant">
        <title>The genome of Artemisia annua provides insight into the evolution of Asteraceae family and artemisinin biosynthesis.</title>
        <authorList>
            <person name="Shen Q."/>
            <person name="Zhang L."/>
            <person name="Liao Z."/>
            <person name="Wang S."/>
            <person name="Yan T."/>
            <person name="Shi P."/>
            <person name="Liu M."/>
            <person name="Fu X."/>
            <person name="Pan Q."/>
            <person name="Wang Y."/>
            <person name="Lv Z."/>
            <person name="Lu X."/>
            <person name="Zhang F."/>
            <person name="Jiang W."/>
            <person name="Ma Y."/>
            <person name="Chen M."/>
            <person name="Hao X."/>
            <person name="Li L."/>
            <person name="Tang Y."/>
            <person name="Lv G."/>
            <person name="Zhou Y."/>
            <person name="Sun X."/>
            <person name="Brodelius P.E."/>
            <person name="Rose J.K.C."/>
            <person name="Tang K."/>
        </authorList>
    </citation>
    <scope>NUCLEOTIDE SEQUENCE [LARGE SCALE GENOMIC DNA]</scope>
    <source>
        <strain evidence="9">cv. Huhao1</strain>
        <tissue evidence="8">Leaf</tissue>
    </source>
</reference>
<dbReference type="Proteomes" id="UP000245207">
    <property type="component" value="Unassembled WGS sequence"/>
</dbReference>
<organism evidence="8 9">
    <name type="scientific">Artemisia annua</name>
    <name type="common">Sweet wormwood</name>
    <dbReference type="NCBI Taxonomy" id="35608"/>
    <lineage>
        <taxon>Eukaryota</taxon>
        <taxon>Viridiplantae</taxon>
        <taxon>Streptophyta</taxon>
        <taxon>Embryophyta</taxon>
        <taxon>Tracheophyta</taxon>
        <taxon>Spermatophyta</taxon>
        <taxon>Magnoliopsida</taxon>
        <taxon>eudicotyledons</taxon>
        <taxon>Gunneridae</taxon>
        <taxon>Pentapetalae</taxon>
        <taxon>asterids</taxon>
        <taxon>campanulids</taxon>
        <taxon>Asterales</taxon>
        <taxon>Asteraceae</taxon>
        <taxon>Asteroideae</taxon>
        <taxon>Anthemideae</taxon>
        <taxon>Artemisiinae</taxon>
        <taxon>Artemisia</taxon>
    </lineage>
</organism>
<evidence type="ECO:0000313" key="9">
    <source>
        <dbReference type="Proteomes" id="UP000245207"/>
    </source>
</evidence>
<dbReference type="STRING" id="35608.A0A2U1MNR3"/>
<accession>A0A2U1MNR3</accession>
<keyword evidence="4" id="KW-0735">Signal-anchor</keyword>
<dbReference type="InterPro" id="IPR040911">
    <property type="entry name" value="Exostosin_GT47"/>
</dbReference>
<keyword evidence="5" id="KW-0333">Golgi apparatus</keyword>
<dbReference type="PANTHER" id="PTHR11062:SF108">
    <property type="entry name" value="EXOSTOSIN FAMILY PROTEIN"/>
    <property type="match status" value="1"/>
</dbReference>
<dbReference type="AlphaFoldDB" id="A0A2U1MNR3"/>
<feature type="domain" description="Exostosin GT47" evidence="7">
    <location>
        <begin position="228"/>
        <end position="508"/>
    </location>
</feature>
<gene>
    <name evidence="8" type="ORF">CTI12_AA359970</name>
</gene>
<dbReference type="GO" id="GO:0016757">
    <property type="term" value="F:glycosyltransferase activity"/>
    <property type="evidence" value="ECO:0007669"/>
    <property type="project" value="UniProtKB-KW"/>
</dbReference>
<dbReference type="GO" id="GO:0000139">
    <property type="term" value="C:Golgi membrane"/>
    <property type="evidence" value="ECO:0007669"/>
    <property type="project" value="UniProtKB-SubCell"/>
</dbReference>
<keyword evidence="6" id="KW-0812">Transmembrane</keyword>
<keyword evidence="6" id="KW-0472">Membrane</keyword>
<dbReference type="InterPro" id="IPR004263">
    <property type="entry name" value="Exostosin"/>
</dbReference>
<sequence length="561" mass="64860">MAHEIQYMFKSKRFVWIMAAVFGVVIMFQYFEFPYGGVVSSLLTAGSPQPPSSSPASLTPPTMMANTIVSAPLKTSLNKPINVSAPNLDHNFKEQSEVSGQKPFVSADNSSTKVIPTVRKSHMRPLRDTVTIPVMHDNSLTKMIPTVRKSHMRPLRDTVTIPMMHNILLHNRASVHSMKPRWSSMVDQELLYAKSQIENAGVNDMITNDDPSIYRNISRFKSSYKLMEKTLKVYIYKEGEKPIFHQPEPVLSGIYASEGWFMRNIQESRHFVTKNPKKAHLFYIPFSSRILELNLYVPGSHSKRKLVQYLKNYIDMIAGRYNFWNRTGGSDHFVVACHDWATYETRKSMDSCIRALCNSDVNKEYFELGKDVSLPETLVRSSKNPLRELGGKPPSQRSVLAFFAGRMHGNLRPILLKHWENKDPDMKIFGKLQKNNTSYVEYMKSSKYCICAKGYEVNSPRVVEAIFHECVPVIISDNFVPPFFEILNWESFSVFVQEKDIPNLKNILLAISYKRYRVMQARVKKVQKHFLWHVKPVKYDVFHMILHSIWYNRVFRVNPII</sequence>
<name>A0A2U1MNR3_ARTAN</name>
<dbReference type="OrthoDB" id="1924787at2759"/>
<keyword evidence="3" id="KW-0808">Transferase</keyword>
<keyword evidence="9" id="KW-1185">Reference proteome</keyword>
<keyword evidence="6" id="KW-1133">Transmembrane helix</keyword>
<feature type="transmembrane region" description="Helical" evidence="6">
    <location>
        <begin position="14"/>
        <end position="31"/>
    </location>
</feature>
<evidence type="ECO:0000256" key="4">
    <source>
        <dbReference type="ARBA" id="ARBA00022968"/>
    </source>
</evidence>
<comment type="similarity">
    <text evidence="2">Belongs to the glycosyltransferase 47 family.</text>
</comment>
<evidence type="ECO:0000256" key="2">
    <source>
        <dbReference type="ARBA" id="ARBA00010271"/>
    </source>
</evidence>
<proteinExistence type="inferred from homology"/>
<evidence type="ECO:0000259" key="7">
    <source>
        <dbReference type="Pfam" id="PF03016"/>
    </source>
</evidence>
<dbReference type="EMBL" id="PKPP01004754">
    <property type="protein sequence ID" value="PWA62913.1"/>
    <property type="molecule type" value="Genomic_DNA"/>
</dbReference>
<comment type="caution">
    <text evidence="8">The sequence shown here is derived from an EMBL/GenBank/DDBJ whole genome shotgun (WGS) entry which is preliminary data.</text>
</comment>
<evidence type="ECO:0000256" key="6">
    <source>
        <dbReference type="SAM" id="Phobius"/>
    </source>
</evidence>
<evidence type="ECO:0000256" key="1">
    <source>
        <dbReference type="ARBA" id="ARBA00004323"/>
    </source>
</evidence>
<evidence type="ECO:0000256" key="5">
    <source>
        <dbReference type="ARBA" id="ARBA00023034"/>
    </source>
</evidence>
<comment type="subcellular location">
    <subcellularLocation>
        <location evidence="1">Golgi apparatus membrane</location>
        <topology evidence="1">Single-pass type II membrane protein</topology>
    </subcellularLocation>
</comment>
<dbReference type="Pfam" id="PF03016">
    <property type="entry name" value="Exostosin_GT47"/>
    <property type="match status" value="1"/>
</dbReference>